<feature type="transmembrane region" description="Helical" evidence="2">
    <location>
        <begin position="248"/>
        <end position="268"/>
    </location>
</feature>
<dbReference type="AlphaFoldDB" id="A0AAE0JXF6"/>
<feature type="coiled-coil region" evidence="1">
    <location>
        <begin position="48"/>
        <end position="75"/>
    </location>
</feature>
<sequence length="451" mass="49160">MPSGYARRRRAKEISWHQTIDNYNPSVVGDLDLDLNLASLEGADDWRARGLVTKIRSLHEQLKALQSERNTLQFAFEAECSETLRLAVESLQHLVEGVARADRSILFWHTAGGTPLRLALKVLKPIGMDRDAGTIMARKGVAIRSQADHVSEIFERCGSLCQSSLVDVQDLHLRTNNFVQTDIGGAQNDAQDLAQSYERAKQNLQLDINKKELDVATVQIEATRTSDMVANLEEQHDKATRAANSSRALGAAGIGGGLLLGAMCVFFPPAGAVAAGIGAFTAGAVGVSSTVVSSEHSAEARRLQSEQSSYETQLSGLQVEIRGLQREVRTLESSKVGYDEAVRSIGVLEARCENLRSQTNQFLHELNGARVVLARGVAKTADIAAALNRCEYARTRRDIVSRVEGILDDLRSGNRITAPQPKLLVVSDRLEVLGKKTDRVMAIMTRSFSSS</sequence>
<dbReference type="Proteomes" id="UP001287356">
    <property type="component" value="Unassembled WGS sequence"/>
</dbReference>
<evidence type="ECO:0000256" key="2">
    <source>
        <dbReference type="SAM" id="Phobius"/>
    </source>
</evidence>
<comment type="caution">
    <text evidence="3">The sequence shown here is derived from an EMBL/GenBank/DDBJ whole genome shotgun (WGS) entry which is preliminary data.</text>
</comment>
<accession>A0AAE0JXF6</accession>
<keyword evidence="2" id="KW-1133">Transmembrane helix</keyword>
<gene>
    <name evidence="3" type="ORF">B0T24DRAFT_638042</name>
</gene>
<protein>
    <submittedName>
        <fullName evidence="3">Uncharacterized protein</fullName>
    </submittedName>
</protein>
<keyword evidence="2" id="KW-0472">Membrane</keyword>
<keyword evidence="1" id="KW-0175">Coiled coil</keyword>
<dbReference type="EMBL" id="JAULSN010000008">
    <property type="protein sequence ID" value="KAK3366138.1"/>
    <property type="molecule type" value="Genomic_DNA"/>
</dbReference>
<name>A0AAE0JXF6_9PEZI</name>
<evidence type="ECO:0000313" key="3">
    <source>
        <dbReference type="EMBL" id="KAK3366138.1"/>
    </source>
</evidence>
<evidence type="ECO:0000256" key="1">
    <source>
        <dbReference type="SAM" id="Coils"/>
    </source>
</evidence>
<keyword evidence="4" id="KW-1185">Reference proteome</keyword>
<feature type="coiled-coil region" evidence="1">
    <location>
        <begin position="183"/>
        <end position="249"/>
    </location>
</feature>
<keyword evidence="2" id="KW-0812">Transmembrane</keyword>
<reference evidence="3" key="1">
    <citation type="journal article" date="2023" name="Mol. Phylogenet. Evol.">
        <title>Genome-scale phylogeny and comparative genomics of the fungal order Sordariales.</title>
        <authorList>
            <person name="Hensen N."/>
            <person name="Bonometti L."/>
            <person name="Westerberg I."/>
            <person name="Brannstrom I.O."/>
            <person name="Guillou S."/>
            <person name="Cros-Aarteil S."/>
            <person name="Calhoun S."/>
            <person name="Haridas S."/>
            <person name="Kuo A."/>
            <person name="Mondo S."/>
            <person name="Pangilinan J."/>
            <person name="Riley R."/>
            <person name="LaButti K."/>
            <person name="Andreopoulos B."/>
            <person name="Lipzen A."/>
            <person name="Chen C."/>
            <person name="Yan M."/>
            <person name="Daum C."/>
            <person name="Ng V."/>
            <person name="Clum A."/>
            <person name="Steindorff A."/>
            <person name="Ohm R.A."/>
            <person name="Martin F."/>
            <person name="Silar P."/>
            <person name="Natvig D.O."/>
            <person name="Lalanne C."/>
            <person name="Gautier V."/>
            <person name="Ament-Velasquez S.L."/>
            <person name="Kruys A."/>
            <person name="Hutchinson M.I."/>
            <person name="Powell A.J."/>
            <person name="Barry K."/>
            <person name="Miller A.N."/>
            <person name="Grigoriev I.V."/>
            <person name="Debuchy R."/>
            <person name="Gladieux P."/>
            <person name="Hiltunen Thoren M."/>
            <person name="Johannesson H."/>
        </authorList>
    </citation>
    <scope>NUCLEOTIDE SEQUENCE</scope>
    <source>
        <strain evidence="3">CBS 958.72</strain>
    </source>
</reference>
<proteinExistence type="predicted"/>
<organism evidence="3 4">
    <name type="scientific">Lasiosphaeria ovina</name>
    <dbReference type="NCBI Taxonomy" id="92902"/>
    <lineage>
        <taxon>Eukaryota</taxon>
        <taxon>Fungi</taxon>
        <taxon>Dikarya</taxon>
        <taxon>Ascomycota</taxon>
        <taxon>Pezizomycotina</taxon>
        <taxon>Sordariomycetes</taxon>
        <taxon>Sordariomycetidae</taxon>
        <taxon>Sordariales</taxon>
        <taxon>Lasiosphaeriaceae</taxon>
        <taxon>Lasiosphaeria</taxon>
    </lineage>
</organism>
<evidence type="ECO:0000313" key="4">
    <source>
        <dbReference type="Proteomes" id="UP001287356"/>
    </source>
</evidence>
<reference evidence="3" key="2">
    <citation type="submission" date="2023-06" db="EMBL/GenBank/DDBJ databases">
        <authorList>
            <consortium name="Lawrence Berkeley National Laboratory"/>
            <person name="Haridas S."/>
            <person name="Hensen N."/>
            <person name="Bonometti L."/>
            <person name="Westerberg I."/>
            <person name="Brannstrom I.O."/>
            <person name="Guillou S."/>
            <person name="Cros-Aarteil S."/>
            <person name="Calhoun S."/>
            <person name="Kuo A."/>
            <person name="Mondo S."/>
            <person name="Pangilinan J."/>
            <person name="Riley R."/>
            <person name="Labutti K."/>
            <person name="Andreopoulos B."/>
            <person name="Lipzen A."/>
            <person name="Chen C."/>
            <person name="Yanf M."/>
            <person name="Daum C."/>
            <person name="Ng V."/>
            <person name="Clum A."/>
            <person name="Steindorff A."/>
            <person name="Ohm R."/>
            <person name="Martin F."/>
            <person name="Silar P."/>
            <person name="Natvig D."/>
            <person name="Lalanne C."/>
            <person name="Gautier V."/>
            <person name="Ament-Velasquez S.L."/>
            <person name="Kruys A."/>
            <person name="Hutchinson M.I."/>
            <person name="Powell A.J."/>
            <person name="Barry K."/>
            <person name="Miller A.N."/>
            <person name="Grigoriev I.V."/>
            <person name="Debuchy R."/>
            <person name="Gladieux P."/>
            <person name="Thoren M.H."/>
            <person name="Johannesson H."/>
        </authorList>
    </citation>
    <scope>NUCLEOTIDE SEQUENCE</scope>
    <source>
        <strain evidence="3">CBS 958.72</strain>
    </source>
</reference>
<dbReference type="Gene3D" id="1.20.1170.10">
    <property type="match status" value="1"/>
</dbReference>
<feature type="coiled-coil region" evidence="1">
    <location>
        <begin position="300"/>
        <end position="358"/>
    </location>
</feature>